<dbReference type="PANTHER" id="PTHR33653">
    <property type="entry name" value="RIBONUCLEASE VAPC2"/>
    <property type="match status" value="1"/>
</dbReference>
<proteinExistence type="inferred from homology"/>
<keyword evidence="6" id="KW-0460">Magnesium</keyword>
<dbReference type="Proteomes" id="UP000285650">
    <property type="component" value="Unassembled WGS sequence"/>
</dbReference>
<dbReference type="SUPFAM" id="SSF88723">
    <property type="entry name" value="PIN domain-like"/>
    <property type="match status" value="1"/>
</dbReference>
<organism evidence="9 10">
    <name type="scientific">Bacteroides intestinalis</name>
    <dbReference type="NCBI Taxonomy" id="329854"/>
    <lineage>
        <taxon>Bacteria</taxon>
        <taxon>Pseudomonadati</taxon>
        <taxon>Bacteroidota</taxon>
        <taxon>Bacteroidia</taxon>
        <taxon>Bacteroidales</taxon>
        <taxon>Bacteroidaceae</taxon>
        <taxon>Bacteroides</taxon>
    </lineage>
</organism>
<reference evidence="9 10" key="1">
    <citation type="submission" date="2018-08" db="EMBL/GenBank/DDBJ databases">
        <title>A genome reference for cultivated species of the human gut microbiota.</title>
        <authorList>
            <person name="Zou Y."/>
            <person name="Xue W."/>
            <person name="Luo G."/>
        </authorList>
    </citation>
    <scope>NUCLEOTIDE SEQUENCE [LARGE SCALE GENOMIC DNA]</scope>
    <source>
        <strain evidence="9 10">AM27-17</strain>
    </source>
</reference>
<keyword evidence="2" id="KW-1277">Toxin-antitoxin system</keyword>
<dbReference type="InterPro" id="IPR050556">
    <property type="entry name" value="Type_II_TA_system_RNase"/>
</dbReference>
<name>A0A414L673_9BACE</name>
<comment type="cofactor">
    <cofactor evidence="1">
        <name>Mg(2+)</name>
        <dbReference type="ChEBI" id="CHEBI:18420"/>
    </cofactor>
</comment>
<evidence type="ECO:0000256" key="7">
    <source>
        <dbReference type="ARBA" id="ARBA00038093"/>
    </source>
</evidence>
<dbReference type="AlphaFoldDB" id="A0A414L673"/>
<dbReference type="Gene3D" id="3.40.50.1010">
    <property type="entry name" value="5'-nuclease"/>
    <property type="match status" value="1"/>
</dbReference>
<dbReference type="GO" id="GO:0016787">
    <property type="term" value="F:hydrolase activity"/>
    <property type="evidence" value="ECO:0007669"/>
    <property type="project" value="UniProtKB-KW"/>
</dbReference>
<evidence type="ECO:0000256" key="2">
    <source>
        <dbReference type="ARBA" id="ARBA00022649"/>
    </source>
</evidence>
<evidence type="ECO:0000256" key="4">
    <source>
        <dbReference type="ARBA" id="ARBA00022723"/>
    </source>
</evidence>
<dbReference type="Pfam" id="PF01850">
    <property type="entry name" value="PIN"/>
    <property type="match status" value="1"/>
</dbReference>
<comment type="similarity">
    <text evidence="7">Belongs to the PINc/VapC protein family.</text>
</comment>
<dbReference type="RefSeq" id="WP_118222910.1">
    <property type="nucleotide sequence ID" value="NZ_JADNIJ010000003.1"/>
</dbReference>
<keyword evidence="3" id="KW-0540">Nuclease</keyword>
<accession>A0A414L673</accession>
<feature type="domain" description="PIN" evidence="8">
    <location>
        <begin position="4"/>
        <end position="115"/>
    </location>
</feature>
<evidence type="ECO:0000256" key="1">
    <source>
        <dbReference type="ARBA" id="ARBA00001946"/>
    </source>
</evidence>
<sequence length="134" mass="15359">MKKYLLDTNICIFYMKGRYQLDEKIKKVGQKNCYISEITVAELLYGVSRSGNKEKHLKQTAEFISQFKVMPIYDALPIFADQKAALCARGELIDDFDILIGATAIHGGFVMVTENVKHLNHLSPITIENWIERF</sequence>
<dbReference type="InterPro" id="IPR002716">
    <property type="entry name" value="PIN_dom"/>
</dbReference>
<protein>
    <submittedName>
        <fullName evidence="9">Type II toxin-antitoxin system VapC family toxin</fullName>
    </submittedName>
</protein>
<evidence type="ECO:0000313" key="10">
    <source>
        <dbReference type="Proteomes" id="UP000285650"/>
    </source>
</evidence>
<dbReference type="PANTHER" id="PTHR33653:SF1">
    <property type="entry name" value="RIBONUCLEASE VAPC2"/>
    <property type="match status" value="1"/>
</dbReference>
<dbReference type="GO" id="GO:0004518">
    <property type="term" value="F:nuclease activity"/>
    <property type="evidence" value="ECO:0007669"/>
    <property type="project" value="UniProtKB-KW"/>
</dbReference>
<comment type="caution">
    <text evidence="9">The sequence shown here is derived from an EMBL/GenBank/DDBJ whole genome shotgun (WGS) entry which is preliminary data.</text>
</comment>
<gene>
    <name evidence="9" type="ORF">DW712_16495</name>
</gene>
<evidence type="ECO:0000259" key="8">
    <source>
        <dbReference type="Pfam" id="PF01850"/>
    </source>
</evidence>
<dbReference type="CDD" id="cd18743">
    <property type="entry name" value="PIN_VapC4-5_FitB-like"/>
    <property type="match status" value="1"/>
</dbReference>
<keyword evidence="5" id="KW-0378">Hydrolase</keyword>
<dbReference type="EMBL" id="QSKV01000011">
    <property type="protein sequence ID" value="RHE90142.1"/>
    <property type="molecule type" value="Genomic_DNA"/>
</dbReference>
<evidence type="ECO:0000256" key="5">
    <source>
        <dbReference type="ARBA" id="ARBA00022801"/>
    </source>
</evidence>
<evidence type="ECO:0000256" key="6">
    <source>
        <dbReference type="ARBA" id="ARBA00022842"/>
    </source>
</evidence>
<keyword evidence="4" id="KW-0479">Metal-binding</keyword>
<evidence type="ECO:0000313" key="9">
    <source>
        <dbReference type="EMBL" id="RHE90142.1"/>
    </source>
</evidence>
<dbReference type="InterPro" id="IPR029060">
    <property type="entry name" value="PIN-like_dom_sf"/>
</dbReference>
<evidence type="ECO:0000256" key="3">
    <source>
        <dbReference type="ARBA" id="ARBA00022722"/>
    </source>
</evidence>
<dbReference type="GO" id="GO:0046872">
    <property type="term" value="F:metal ion binding"/>
    <property type="evidence" value="ECO:0007669"/>
    <property type="project" value="UniProtKB-KW"/>
</dbReference>